<comment type="caution">
    <text evidence="3">The sequence shown here is derived from an EMBL/GenBank/DDBJ whole genome shotgun (WGS) entry which is preliminary data.</text>
</comment>
<dbReference type="InterPro" id="IPR020904">
    <property type="entry name" value="Sc_DH/Rdtase_CS"/>
</dbReference>
<evidence type="ECO:0000256" key="1">
    <source>
        <dbReference type="ARBA" id="ARBA00006484"/>
    </source>
</evidence>
<evidence type="ECO:0000256" key="2">
    <source>
        <dbReference type="ARBA" id="ARBA00023002"/>
    </source>
</evidence>
<dbReference type="NCBIfam" id="NF005559">
    <property type="entry name" value="PRK07231.1"/>
    <property type="match status" value="1"/>
</dbReference>
<protein>
    <recommendedName>
        <fullName evidence="5">Beta-ketoacyl-ACP reductase</fullName>
    </recommendedName>
</protein>
<dbReference type="PANTHER" id="PTHR42760">
    <property type="entry name" value="SHORT-CHAIN DEHYDROGENASES/REDUCTASES FAMILY MEMBER"/>
    <property type="match status" value="1"/>
</dbReference>
<dbReference type="Gene3D" id="3.40.50.720">
    <property type="entry name" value="NAD(P)-binding Rossmann-like Domain"/>
    <property type="match status" value="1"/>
</dbReference>
<reference evidence="4" key="1">
    <citation type="submission" date="2017-09" db="EMBL/GenBank/DDBJ databases">
        <title>Depth-based differentiation of microbial function through sediment-hosted aquifers and enrichment of novel symbionts in the deep terrestrial subsurface.</title>
        <authorList>
            <person name="Probst A.J."/>
            <person name="Ladd B."/>
            <person name="Jarett J.K."/>
            <person name="Geller-Mcgrath D.E."/>
            <person name="Sieber C.M.K."/>
            <person name="Emerson J.B."/>
            <person name="Anantharaman K."/>
            <person name="Thomas B.C."/>
            <person name="Malmstrom R."/>
            <person name="Stieglmeier M."/>
            <person name="Klingl A."/>
            <person name="Woyke T."/>
            <person name="Ryan C.M."/>
            <person name="Banfield J.F."/>
        </authorList>
    </citation>
    <scope>NUCLEOTIDE SEQUENCE [LARGE SCALE GENOMIC DNA]</scope>
</reference>
<comment type="similarity">
    <text evidence="1">Belongs to the short-chain dehydrogenases/reductases (SDR) family.</text>
</comment>
<organism evidence="3 4">
    <name type="scientific">Candidatus Shapirobacteria bacterium CG07_land_8_20_14_0_80_39_12</name>
    <dbReference type="NCBI Taxonomy" id="1974480"/>
    <lineage>
        <taxon>Bacteria</taxon>
        <taxon>Candidatus Shapironibacteriota</taxon>
    </lineage>
</organism>
<dbReference type="PRINTS" id="PR00081">
    <property type="entry name" value="GDHRDH"/>
</dbReference>
<evidence type="ECO:0000313" key="3">
    <source>
        <dbReference type="EMBL" id="PIU33155.1"/>
    </source>
</evidence>
<dbReference type="FunFam" id="3.40.50.720:FF:000084">
    <property type="entry name" value="Short-chain dehydrogenase reductase"/>
    <property type="match status" value="1"/>
</dbReference>
<dbReference type="InterPro" id="IPR036291">
    <property type="entry name" value="NAD(P)-bd_dom_sf"/>
</dbReference>
<dbReference type="Proteomes" id="UP000229559">
    <property type="component" value="Unassembled WGS sequence"/>
</dbReference>
<proteinExistence type="inferred from homology"/>
<dbReference type="AlphaFoldDB" id="A0A2M6YPU0"/>
<dbReference type="Pfam" id="PF13561">
    <property type="entry name" value="adh_short_C2"/>
    <property type="match status" value="1"/>
</dbReference>
<evidence type="ECO:0000313" key="4">
    <source>
        <dbReference type="Proteomes" id="UP000229559"/>
    </source>
</evidence>
<dbReference type="PANTHER" id="PTHR42760:SF133">
    <property type="entry name" value="3-OXOACYL-[ACYL-CARRIER-PROTEIN] REDUCTASE"/>
    <property type="match status" value="1"/>
</dbReference>
<gene>
    <name evidence="3" type="ORF">COT04_01635</name>
</gene>
<name>A0A2M6YPU0_9BACT</name>
<dbReference type="InterPro" id="IPR002347">
    <property type="entry name" value="SDR_fam"/>
</dbReference>
<dbReference type="SUPFAM" id="SSF51735">
    <property type="entry name" value="NAD(P)-binding Rossmann-fold domains"/>
    <property type="match status" value="1"/>
</dbReference>
<dbReference type="PROSITE" id="PS00061">
    <property type="entry name" value="ADH_SHORT"/>
    <property type="match status" value="1"/>
</dbReference>
<dbReference type="GO" id="GO:0016616">
    <property type="term" value="F:oxidoreductase activity, acting on the CH-OH group of donors, NAD or NADP as acceptor"/>
    <property type="evidence" value="ECO:0007669"/>
    <property type="project" value="TreeGrafter"/>
</dbReference>
<dbReference type="EMBL" id="PEXA01000049">
    <property type="protein sequence ID" value="PIU33155.1"/>
    <property type="molecule type" value="Genomic_DNA"/>
</dbReference>
<accession>A0A2M6YPU0</accession>
<sequence>MKKMFELTGKKALVTGASRGIGQGIALALAKQGADVAVNFHSKAQEAEVVVASIKALGRDSFTVQADVSDLESIKKMFKEIENKWGKLDILVNNAGILQSKPFEQISGEDWEKMVNTNLRGQYFCTQEAVKLMNQGGRVVNIASISSGGVGIAYPQISHYTTSKGGVVGMTEALAVELGPKGVNVNAIAPGGIETDMTKEMLADEKIKQAMLAQIPKRRMGKPEDIGAAAAFLASTEADYITGTVLYVDGGWLAA</sequence>
<keyword evidence="2" id="KW-0560">Oxidoreductase</keyword>
<evidence type="ECO:0008006" key="5">
    <source>
        <dbReference type="Google" id="ProtNLM"/>
    </source>
</evidence>
<dbReference type="NCBIfam" id="NF009466">
    <property type="entry name" value="PRK12826.1-2"/>
    <property type="match status" value="1"/>
</dbReference>
<dbReference type="PRINTS" id="PR00080">
    <property type="entry name" value="SDRFAMILY"/>
</dbReference>